<feature type="compositionally biased region" description="Basic and acidic residues" evidence="2">
    <location>
        <begin position="190"/>
        <end position="221"/>
    </location>
</feature>
<evidence type="ECO:0000313" key="3">
    <source>
        <dbReference type="EMBL" id="DAF32252.1"/>
    </source>
</evidence>
<feature type="compositionally biased region" description="Gly residues" evidence="2">
    <location>
        <begin position="728"/>
        <end position="742"/>
    </location>
</feature>
<feature type="region of interest" description="Disordered" evidence="2">
    <location>
        <begin position="162"/>
        <end position="228"/>
    </location>
</feature>
<protein>
    <submittedName>
        <fullName evidence="3">Uncharacterized protein</fullName>
    </submittedName>
</protein>
<feature type="compositionally biased region" description="Low complexity" evidence="2">
    <location>
        <begin position="267"/>
        <end position="277"/>
    </location>
</feature>
<evidence type="ECO:0000256" key="2">
    <source>
        <dbReference type="SAM" id="MobiDB-lite"/>
    </source>
</evidence>
<accession>A0A8S5RUF5</accession>
<feature type="coiled-coil region" evidence="1">
    <location>
        <begin position="78"/>
        <end position="105"/>
    </location>
</feature>
<feature type="compositionally biased region" description="Basic and acidic residues" evidence="2">
    <location>
        <begin position="286"/>
        <end position="295"/>
    </location>
</feature>
<dbReference type="EMBL" id="BK056595">
    <property type="protein sequence ID" value="DAF32252.1"/>
    <property type="molecule type" value="Genomic_DNA"/>
</dbReference>
<proteinExistence type="predicted"/>
<reference evidence="3" key="1">
    <citation type="journal article" date="2021" name="Proc. Natl. Acad. Sci. U.S.A.">
        <title>A Catalog of Tens of Thousands of Viruses from Human Metagenomes Reveals Hidden Associations with Chronic Diseases.</title>
        <authorList>
            <person name="Tisza M.J."/>
            <person name="Buck C.B."/>
        </authorList>
    </citation>
    <scope>NUCLEOTIDE SEQUENCE</scope>
    <source>
        <strain evidence="3">CtphE103</strain>
    </source>
</reference>
<evidence type="ECO:0000256" key="1">
    <source>
        <dbReference type="SAM" id="Coils"/>
    </source>
</evidence>
<feature type="compositionally biased region" description="Low complexity" evidence="2">
    <location>
        <begin position="119"/>
        <end position="146"/>
    </location>
</feature>
<feature type="region of interest" description="Disordered" evidence="2">
    <location>
        <begin position="267"/>
        <end position="295"/>
    </location>
</feature>
<feature type="region of interest" description="Disordered" evidence="2">
    <location>
        <begin position="718"/>
        <end position="761"/>
    </location>
</feature>
<keyword evidence="1" id="KW-0175">Coiled coil</keyword>
<name>A0A8S5RUF5_9CAUD</name>
<sequence>MAKVSNREDALLNAYLNRYKNAQASTVNEGQNKTQTARAKGAALLNATDKTLPVLKNTFSDTLQNIVQGASLENSLNNDVLNRQMNLAQAKFKQANDLYEQQKKAQQYAEKQAEKEAAAAAKAARSGRGSGKSRSGKAGSSTGSSEDAGAAMDALFGEDSAASAADTAKNKSGNYDPKRTNADRNASARARYDGSKQEKADIKDRAQQKAERTAQMLKDKQAAANAGANKGKAVGKSYAEQKNAGNAAAQPAQSRAVTRGGKVIGSSYAAAGGAPSAEETQAAKGKRNDYKSRQEDTAAALKKLQTDAGYRAELAAPGRKLTTAEVAAVNQYEKSTKNTGFRGLKRVFETAANKDGLSQEDYAKKTAAMNAELNQNSALRGKAQMNGAGQTAQAFTAGLYDSVPFLTKSVDKLTDIANATGAELPQLSNAIEGAKSYDPLAAAAGTLVGKGMQYKLFNTAMEGTPLAQTMGKAGNAVVGQAQKIPVLGDVLGAGAGDALGRILTDTTADLALDTLPTLADDLSTYSDQQQAIANGETVDEALTPGKIAGNTAKNIAGNVAMNALPEIGGALFNRLKGTAGDAAQDALKQADNAVQDVQSAAPARNIVQPEANGTTGLAAQIQQMNTPDAANRSALNTLDELRGQVNLNGAQEKEAEQLRRAVLQRQQEIGDEAKLALQNSDSLPIDAQRAAGYNEVNGGVQNYNLGAGVRADVPLNADTGAGYEPQPGGVGSGLAGQTGTAGLGSTADGNGRGIQGPDAPDAGAVAEWAKSITGKDRRSVYTRRIEDLYGQLQSGATRESMADEAKDIAMGIVKDSDFAEPLDEATTTLREYFKNTPIRLDERAAGDILYSSGLKNIQQYNIQNGTNFSTTSGLPYDTALMELANMGTGVSGSGVDDLLSAVAASNRVALVDIDQAAATADYYRDMILDGPTGRQAGTEDFADWLEVQGFDSNMPDYTRHVYDRMFGGTDTADAAALLQDSMAQSVAARPLNGSESVHPNTVGSKEREMPYQEYAGRGHSVTDIDRDTLTPENQNILGTNAPYTVQRVSHAEQQANAQQIRSNEGLSATIDRIVKDSTSGSFNDETETLAGNTLRELNEKLNTLEPNTMEYAKTATQARIVRSKMREGLTKTARTLESAKQFTTPEKAVMNIEGILSDARDAAQKKNPGAFKKAQTEIENAVEGGRSEANAQLGEIVTNELSKIVGAGKQAAGNGNAGQAASVAKEVPVLDNPEDAWARAVARNTGNYARDNLKKADPDDLFAKEIVNQLFETAKESPVAQGARVKNGYTAQAKLNLAFDAQDDYATVWNKARAIAQKNYKNNPDMTSRLQAFFDNVKDEGSLYSNKTVLSAFTENLKENDDTFRQLADRAAFGNKSEISRAANRLADAVEVPDEYRSSFLKTAEFVLANSKQLTGAQAHADGRAFRAALNRAGFTVGDIADASAFGNDISPVMAAHEIMETLNPPAEYRQTVFDNVYNYIKNNDGYQKQMENADSRVLRRLVSNVDGGYTSIANKAAFGSDAGMQATVSDFLDEINAPTSLRGEMGDRLQKAITGNTQYQKAAAGADSRVFNEAVRHVQEELEFTFQKLSGESDASKAKVLDGLKNTITDYLGVDDNQAAEVVQNIEKMYNSALSDGAMKRLAQIFPDTNKTVNAPRDQFLELLRSGAYNDEYMGEAVKDLAATKFGIQQLSDEQVANIKQLAEQMETLPKDSKARVDIENEIATIAAGNVKGSFWDKWNAMRYTGMLFNAVTNIKNAVNNVGQGTLALLKDGVNGAVQRVAKAMGNDTAEVTVGYLNPASKADRDLIGRAFADTENSRWRQLTGASENFEIAKAARNAGQTFNTRVMRTIDQMSSAMLEDADVYGTSGLLSFAKPLNENNPLRKAAEFAQDATKRMGENGFIGVAGLKNNYSRYLASYLKAHGATDAIFDATDEASKAMLEQARDYAVQQALVNTYHEANVLTDFIGSAKKSANKVPLLGAWVEGQLPFVKTPTNVGIQAWRYSPGGLMQGLLQMGYDAAKEKDINKAMDTFSAGLTGSAIAGLGAYLWSTGHLVPGMTDEEKAEADLTGAQENSMQFTDENGKLHSYTINWFSNWAGPMMVGANLAKMWDTRNDNSTSVVDKVLNACVSVLDPVIDNSYLSSLNNTIDQLGNAQTGGEKAATLFTSGFGNYFTQAIPTLSGQLTRTIDPTRRSTYTGLTGAAKNFAYFGRKSQNKIPVLSQSNEPYIDVWGNEEKNFTPSSGENAADYAARAAYNFLSPGYYSESDGDEVSQYVEELYKNTGDKNVLPKNSSARGYTVSVPSLDGGDSTEQRLTPQEKTAYDKAYGQTAYDLIDELRQNSMFLQLPEDQQSALVQDAYTVAKTAGGVAAVGDGVSGVSAKEYEAYRDGGAEGFSQYVLMKNATDLARDEKRETSGNDDAKLNAVETWDTLYSQFGDDAVSNFVDSADDDSAVHNIKDLAGDKAVTAYMQAYSAVAKTLDDGQTPDKFTVGYGMQRYGLSGDDFARAYLAAYYKKDKNGKYPEKGGTYADKAGAEIYQSYGADALRDWVNYRATIPDTNGNGKVDKGEAMARLNEMDLTNELRRAYLTKTNKQWKNPY</sequence>
<organism evidence="3">
    <name type="scientific">Ackermannviridae sp</name>
    <dbReference type="NCBI Taxonomy" id="2831612"/>
    <lineage>
        <taxon>Viruses</taxon>
        <taxon>Duplodnaviria</taxon>
        <taxon>Heunggongvirae</taxon>
        <taxon>Uroviricota</taxon>
        <taxon>Caudoviricetes</taxon>
        <taxon>Pantevenvirales</taxon>
        <taxon>Ackermannviridae</taxon>
    </lineage>
</organism>
<feature type="region of interest" description="Disordered" evidence="2">
    <location>
        <begin position="119"/>
        <end position="148"/>
    </location>
</feature>